<feature type="transmembrane region" description="Helical" evidence="1">
    <location>
        <begin position="416"/>
        <end position="434"/>
    </location>
</feature>
<keyword evidence="1" id="KW-1133">Transmembrane helix</keyword>
<accession>A0AAU7CQ01</accession>
<name>A0AAU7CQ01_9BACT</name>
<feature type="transmembrane region" description="Helical" evidence="1">
    <location>
        <begin position="82"/>
        <end position="104"/>
    </location>
</feature>
<feature type="transmembrane region" description="Helical" evidence="1">
    <location>
        <begin position="380"/>
        <end position="404"/>
    </location>
</feature>
<feature type="transmembrane region" description="Helical" evidence="1">
    <location>
        <begin position="466"/>
        <end position="488"/>
    </location>
</feature>
<dbReference type="RefSeq" id="WP_406700013.1">
    <property type="nucleotide sequence ID" value="NZ_CP155447.1"/>
</dbReference>
<evidence type="ECO:0000313" key="2">
    <source>
        <dbReference type="EMBL" id="XBH07170.1"/>
    </source>
</evidence>
<reference evidence="2" key="1">
    <citation type="submission" date="2024-05" db="EMBL/GenBank/DDBJ databases">
        <title>Planctomycetes of the genus Singulisphaera possess chitinolytic capabilities.</title>
        <authorList>
            <person name="Ivanova A."/>
        </authorList>
    </citation>
    <scope>NUCLEOTIDE SEQUENCE</scope>
    <source>
        <strain evidence="2">Ch08T</strain>
    </source>
</reference>
<evidence type="ECO:0000256" key="1">
    <source>
        <dbReference type="SAM" id="Phobius"/>
    </source>
</evidence>
<feature type="transmembrane region" description="Helical" evidence="1">
    <location>
        <begin position="210"/>
        <end position="234"/>
    </location>
</feature>
<feature type="transmembrane region" description="Helical" evidence="1">
    <location>
        <begin position="49"/>
        <end position="70"/>
    </location>
</feature>
<keyword evidence="1" id="KW-0812">Transmembrane</keyword>
<organism evidence="2">
    <name type="scientific">Singulisphaera sp. Ch08</name>
    <dbReference type="NCBI Taxonomy" id="3120278"/>
    <lineage>
        <taxon>Bacteria</taxon>
        <taxon>Pseudomonadati</taxon>
        <taxon>Planctomycetota</taxon>
        <taxon>Planctomycetia</taxon>
        <taxon>Isosphaerales</taxon>
        <taxon>Isosphaeraceae</taxon>
        <taxon>Singulisphaera</taxon>
    </lineage>
</organism>
<gene>
    <name evidence="2" type="ORF">V5E97_14335</name>
</gene>
<dbReference type="EMBL" id="CP155447">
    <property type="protein sequence ID" value="XBH07170.1"/>
    <property type="molecule type" value="Genomic_DNA"/>
</dbReference>
<dbReference type="AlphaFoldDB" id="A0AAU7CQ01"/>
<feature type="transmembrane region" description="Helical" evidence="1">
    <location>
        <begin position="289"/>
        <end position="322"/>
    </location>
</feature>
<protein>
    <recommendedName>
        <fullName evidence="3">Glycosyltransferase RgtA/B/C/D-like domain-containing protein</fullName>
    </recommendedName>
</protein>
<feature type="transmembrane region" description="Helical" evidence="1">
    <location>
        <begin position="240"/>
        <end position="259"/>
    </location>
</feature>
<proteinExistence type="predicted"/>
<feature type="transmembrane region" description="Helical" evidence="1">
    <location>
        <begin position="334"/>
        <end position="353"/>
    </location>
</feature>
<sequence length="490" mass="51978">MRKAVLAVLGVQIALTLGFILTLRTGRFPLGIPGEWEWLRLPPDVSPVALQWAIGFSVILGFASFAGWGIKFLGPTPNRLKEVTAIVGLVIASLVTQMLVAIAAPEGYGMAKWILALHNPGSNGYYTVAKQQMGDVAQFLADYPVWIRSQGALHIGTHPPGLFLLQRGLLNAMEARPEVARFVVDHLPQSLSSAFLVVEQYDHLQRADRATLALTGALTMMLCSLTVVPLYLLARSTLPASAAWAAATLWPLVPAANLFQPAADTAFPFLTTAALALAAYSGRGPSRSGLIAAAGSGAVMAFGMGFTLAFLPIGLIVAILIVTAPGRTLSQKGATIAVVGIGFLIPTLLGWALTRSNPFLTWWWNQRNHARFYVEYPRSYLAWVVANPIELAVAIGLPAAVWGLVGMGRGREIPRVSLATLALLVVLTLSGRSLSEVARLWLPMMPALLVAAGAGLTRLGGGAASLGITVGLIGVQTLFLQATIQVVYPT</sequence>
<evidence type="ECO:0008006" key="3">
    <source>
        <dbReference type="Google" id="ProtNLM"/>
    </source>
</evidence>
<keyword evidence="1" id="KW-0472">Membrane</keyword>
<feature type="transmembrane region" description="Helical" evidence="1">
    <location>
        <begin position="440"/>
        <end position="459"/>
    </location>
</feature>